<dbReference type="RefSeq" id="WP_040287938.1">
    <property type="nucleotide sequence ID" value="NZ_AFXZ01000005.1"/>
</dbReference>
<keyword evidence="3" id="KW-1185">Reference proteome</keyword>
<comment type="caution">
    <text evidence="2">The sequence shown here is derived from an EMBL/GenBank/DDBJ whole genome shotgun (WGS) entry which is preliminary data.</text>
</comment>
<dbReference type="InterPro" id="IPR036513">
    <property type="entry name" value="STAS_dom_sf"/>
</dbReference>
<evidence type="ECO:0000259" key="1">
    <source>
        <dbReference type="PROSITE" id="PS50801"/>
    </source>
</evidence>
<accession>G2EAI5</accession>
<proteinExistence type="predicted"/>
<dbReference type="STRING" id="1046627.BZARG_2177"/>
<dbReference type="eggNOG" id="COG1366">
    <property type="taxonomic scope" value="Bacteria"/>
</dbReference>
<reference evidence="2 3" key="1">
    <citation type="journal article" date="2008" name="Int. J. Syst. Evol. Microbiol.">
        <title>Bizionia argentinensis sp. nov., isolated from surface marine water in Antarctica.</title>
        <authorList>
            <person name="Bercovich A."/>
            <person name="Vazquez S.C."/>
            <person name="Yankilevich P."/>
            <person name="Coria S.H."/>
            <person name="Foti M."/>
            <person name="Hernandez E."/>
            <person name="Vidal A."/>
            <person name="Ruberto L."/>
            <person name="Melo C."/>
            <person name="Marenssi S."/>
            <person name="Criscuolo M."/>
            <person name="Memoli M."/>
            <person name="Arguelles M."/>
            <person name="Mac Cormack W.P."/>
        </authorList>
    </citation>
    <scope>NUCLEOTIDE SEQUENCE [LARGE SCALE GENOMIC DNA]</scope>
    <source>
        <strain evidence="2 3">JUB59</strain>
    </source>
</reference>
<dbReference type="AlphaFoldDB" id="G2EAI5"/>
<dbReference type="Pfam" id="PF01740">
    <property type="entry name" value="STAS"/>
    <property type="match status" value="1"/>
</dbReference>
<dbReference type="PROSITE" id="PS50801">
    <property type="entry name" value="STAS"/>
    <property type="match status" value="1"/>
</dbReference>
<organism evidence="2 3">
    <name type="scientific">Bizionia argentinensis JUB59</name>
    <dbReference type="NCBI Taxonomy" id="1046627"/>
    <lineage>
        <taxon>Bacteria</taxon>
        <taxon>Pseudomonadati</taxon>
        <taxon>Bacteroidota</taxon>
        <taxon>Flavobacteriia</taxon>
        <taxon>Flavobacteriales</taxon>
        <taxon>Flavobacteriaceae</taxon>
        <taxon>Bizionia</taxon>
    </lineage>
</organism>
<dbReference type="SUPFAM" id="SSF52091">
    <property type="entry name" value="SpoIIaa-like"/>
    <property type="match status" value="1"/>
</dbReference>
<name>G2EAI5_9FLAO</name>
<sequence>MSLIISSSKNFFDIKGTLDRNSVSMFQKEFENVFEKLQSVTINIEGLKSIDKLGVTALAKLHNEALLKKTKLSIIGFGCKELYDDFKTFDAA</sequence>
<protein>
    <submittedName>
        <fullName evidence="2">STAS domain-containing protein</fullName>
    </submittedName>
</protein>
<dbReference type="InterPro" id="IPR002645">
    <property type="entry name" value="STAS_dom"/>
</dbReference>
<feature type="domain" description="STAS" evidence="1">
    <location>
        <begin position="12"/>
        <end position="92"/>
    </location>
</feature>
<evidence type="ECO:0000313" key="2">
    <source>
        <dbReference type="EMBL" id="EGV44544.2"/>
    </source>
</evidence>
<gene>
    <name evidence="2" type="ORF">BZARG_2177</name>
</gene>
<dbReference type="Gene3D" id="3.30.750.24">
    <property type="entry name" value="STAS domain"/>
    <property type="match status" value="1"/>
</dbReference>
<dbReference type="Proteomes" id="UP000003730">
    <property type="component" value="Unassembled WGS sequence"/>
</dbReference>
<dbReference type="OrthoDB" id="1163458at2"/>
<evidence type="ECO:0000313" key="3">
    <source>
        <dbReference type="Proteomes" id="UP000003730"/>
    </source>
</evidence>
<dbReference type="EMBL" id="AFXZ01000005">
    <property type="protein sequence ID" value="EGV44544.2"/>
    <property type="molecule type" value="Genomic_DNA"/>
</dbReference>